<gene>
    <name evidence="9" type="ORF">EC973_003165</name>
</gene>
<dbReference type="GO" id="GO:0016829">
    <property type="term" value="F:lyase activity"/>
    <property type="evidence" value="ECO:0007669"/>
    <property type="project" value="UniProtKB-KW"/>
</dbReference>
<dbReference type="Pfam" id="PF02586">
    <property type="entry name" value="SRAP"/>
    <property type="match status" value="1"/>
</dbReference>
<keyword evidence="3" id="KW-0227">DNA damage</keyword>
<keyword evidence="10" id="KW-1185">Reference proteome</keyword>
<evidence type="ECO:0000256" key="8">
    <source>
        <dbReference type="SAM" id="MobiDB-lite"/>
    </source>
</evidence>
<keyword evidence="6" id="KW-0238">DNA-binding</keyword>
<name>A0A8H7BLQ7_9FUNG</name>
<evidence type="ECO:0000256" key="7">
    <source>
        <dbReference type="ARBA" id="ARBA00023239"/>
    </source>
</evidence>
<dbReference type="GO" id="GO:0008233">
    <property type="term" value="F:peptidase activity"/>
    <property type="evidence" value="ECO:0007669"/>
    <property type="project" value="UniProtKB-KW"/>
</dbReference>
<evidence type="ECO:0008006" key="11">
    <source>
        <dbReference type="Google" id="ProtNLM"/>
    </source>
</evidence>
<dbReference type="OrthoDB" id="2111841at2759"/>
<reference evidence="9" key="1">
    <citation type="submission" date="2020-01" db="EMBL/GenBank/DDBJ databases">
        <title>Genome Sequencing of Three Apophysomyces-Like Fungal Strains Confirms a Novel Fungal Genus in the Mucoromycota with divergent Burkholderia-like Endosymbiotic Bacteria.</title>
        <authorList>
            <person name="Stajich J.E."/>
            <person name="Macias A.M."/>
            <person name="Carter-House D."/>
            <person name="Lovett B."/>
            <person name="Kasson L.R."/>
            <person name="Berry K."/>
            <person name="Grigoriev I."/>
            <person name="Chang Y."/>
            <person name="Spatafora J."/>
            <person name="Kasson M.T."/>
        </authorList>
    </citation>
    <scope>NUCLEOTIDE SEQUENCE</scope>
    <source>
        <strain evidence="9">NRRL A-21654</strain>
    </source>
</reference>
<dbReference type="InterPro" id="IPR003738">
    <property type="entry name" value="SRAP"/>
</dbReference>
<keyword evidence="5" id="KW-0190">Covalent protein-DNA linkage</keyword>
<dbReference type="GO" id="GO:0003697">
    <property type="term" value="F:single-stranded DNA binding"/>
    <property type="evidence" value="ECO:0007669"/>
    <property type="project" value="InterPro"/>
</dbReference>
<comment type="similarity">
    <text evidence="1">Belongs to the SOS response-associated peptidase family.</text>
</comment>
<feature type="compositionally biased region" description="Basic and acidic residues" evidence="8">
    <location>
        <begin position="263"/>
        <end position="281"/>
    </location>
</feature>
<evidence type="ECO:0000256" key="2">
    <source>
        <dbReference type="ARBA" id="ARBA00022670"/>
    </source>
</evidence>
<dbReference type="PANTHER" id="PTHR13604:SF0">
    <property type="entry name" value="ABASIC SITE PROCESSING PROTEIN HMCES"/>
    <property type="match status" value="1"/>
</dbReference>
<protein>
    <recommendedName>
        <fullName evidence="11">DUF159-domain-containing protein</fullName>
    </recommendedName>
</protein>
<sequence>MCGRFACYSCGPDLRSKLIKSNVEVADKWQDEDKFYPRYNMAPRGWVPVIRRNEQNELIIQSMRWGFIPFWAKKMPDVQPINARDETLMAEKSIFDSAKQRKRCIVVADGFYEWKKLGDGKKKIPHFVKRKDGKLMLFAGLYDTFEEEDNVVYTCAIITTTASPFFSSIHDRMPVIFENGSESVQSWLDQSQGWNDKLNCSGKSNPNKETIGMSVKTRIYSYQVTDRVGPTKNNSPDFVVPVDQLKGSIASFFKKPESATPKRPAEEQKEQISESKKKKTE</sequence>
<dbReference type="InterPro" id="IPR036590">
    <property type="entry name" value="SRAP-like"/>
</dbReference>
<keyword evidence="7" id="KW-0456">Lyase</keyword>
<comment type="caution">
    <text evidence="9">The sequence shown here is derived from an EMBL/GenBank/DDBJ whole genome shotgun (WGS) entry which is preliminary data.</text>
</comment>
<organism evidence="9 10">
    <name type="scientific">Apophysomyces ossiformis</name>
    <dbReference type="NCBI Taxonomy" id="679940"/>
    <lineage>
        <taxon>Eukaryota</taxon>
        <taxon>Fungi</taxon>
        <taxon>Fungi incertae sedis</taxon>
        <taxon>Mucoromycota</taxon>
        <taxon>Mucoromycotina</taxon>
        <taxon>Mucoromycetes</taxon>
        <taxon>Mucorales</taxon>
        <taxon>Mucorineae</taxon>
        <taxon>Mucoraceae</taxon>
        <taxon>Apophysomyces</taxon>
    </lineage>
</organism>
<evidence type="ECO:0000256" key="6">
    <source>
        <dbReference type="ARBA" id="ARBA00023125"/>
    </source>
</evidence>
<evidence type="ECO:0000313" key="10">
    <source>
        <dbReference type="Proteomes" id="UP000605846"/>
    </source>
</evidence>
<dbReference type="PANTHER" id="PTHR13604">
    <property type="entry name" value="DC12-RELATED"/>
    <property type="match status" value="1"/>
</dbReference>
<accession>A0A8H7BLQ7</accession>
<dbReference type="EMBL" id="JABAYA010000196">
    <property type="protein sequence ID" value="KAF7722426.1"/>
    <property type="molecule type" value="Genomic_DNA"/>
</dbReference>
<evidence type="ECO:0000256" key="5">
    <source>
        <dbReference type="ARBA" id="ARBA00023124"/>
    </source>
</evidence>
<evidence type="ECO:0000256" key="4">
    <source>
        <dbReference type="ARBA" id="ARBA00022801"/>
    </source>
</evidence>
<evidence type="ECO:0000256" key="3">
    <source>
        <dbReference type="ARBA" id="ARBA00022763"/>
    </source>
</evidence>
<dbReference type="GO" id="GO:0106300">
    <property type="term" value="P:protein-DNA covalent cross-linking repair"/>
    <property type="evidence" value="ECO:0007669"/>
    <property type="project" value="InterPro"/>
</dbReference>
<keyword evidence="2" id="KW-0645">Protease</keyword>
<evidence type="ECO:0000256" key="1">
    <source>
        <dbReference type="ARBA" id="ARBA00008136"/>
    </source>
</evidence>
<dbReference type="Proteomes" id="UP000605846">
    <property type="component" value="Unassembled WGS sequence"/>
</dbReference>
<proteinExistence type="inferred from homology"/>
<dbReference type="GO" id="GO:0006508">
    <property type="term" value="P:proteolysis"/>
    <property type="evidence" value="ECO:0007669"/>
    <property type="project" value="UniProtKB-KW"/>
</dbReference>
<evidence type="ECO:0000313" key="9">
    <source>
        <dbReference type="EMBL" id="KAF7722426.1"/>
    </source>
</evidence>
<dbReference type="AlphaFoldDB" id="A0A8H7BLQ7"/>
<keyword evidence="4" id="KW-0378">Hydrolase</keyword>
<feature type="region of interest" description="Disordered" evidence="8">
    <location>
        <begin position="252"/>
        <end position="281"/>
    </location>
</feature>
<dbReference type="Gene3D" id="3.90.1680.10">
    <property type="entry name" value="SOS response associated peptidase-like"/>
    <property type="match status" value="1"/>
</dbReference>
<dbReference type="SUPFAM" id="SSF143081">
    <property type="entry name" value="BB1717-like"/>
    <property type="match status" value="1"/>
</dbReference>